<comment type="caution">
    <text evidence="2">The sequence shown here is derived from an EMBL/GenBank/DDBJ whole genome shotgun (WGS) entry which is preliminary data.</text>
</comment>
<sequence length="224" mass="24956">MITFYGQPKFAAETLDKAPVGYELLIRQHVAGQWLLPEDFTKLPPAEFEDHLRDALSAIPDSAVQISFNLERMHFVDPAFFNAIIKVQATTAVTLTVELTERHDPAIDNTAIVTAAKRYYDAGIAVCIDDVGSGNNLPGLVEALTPYVTTYKFGLQNLRTFNSATDLKDRFDFWAERALHNHKYFDIAGIESLTDIEQLVSAHPSHLVQGFYLGEPVPLSTTPF</sequence>
<evidence type="ECO:0000313" key="2">
    <source>
        <dbReference type="EMBL" id="MFD1483780.1"/>
    </source>
</evidence>
<feature type="domain" description="EAL" evidence="1">
    <location>
        <begin position="1"/>
        <end position="224"/>
    </location>
</feature>
<dbReference type="RefSeq" id="WP_125752030.1">
    <property type="nucleotide sequence ID" value="NZ_JBHTON010000002.1"/>
</dbReference>
<dbReference type="SMART" id="SM00052">
    <property type="entry name" value="EAL"/>
    <property type="match status" value="1"/>
</dbReference>
<proteinExistence type="predicted"/>
<accession>A0ABW4E5N0</accession>
<protein>
    <submittedName>
        <fullName evidence="2">EAL domain-containing protein</fullName>
    </submittedName>
</protein>
<dbReference type="Gene3D" id="3.20.20.450">
    <property type="entry name" value="EAL domain"/>
    <property type="match status" value="1"/>
</dbReference>
<keyword evidence="3" id="KW-1185">Reference proteome</keyword>
<reference evidence="3" key="1">
    <citation type="journal article" date="2019" name="Int. J. Syst. Evol. Microbiol.">
        <title>The Global Catalogue of Microorganisms (GCM) 10K type strain sequencing project: providing services to taxonomists for standard genome sequencing and annotation.</title>
        <authorList>
            <consortium name="The Broad Institute Genomics Platform"/>
            <consortium name="The Broad Institute Genome Sequencing Center for Infectious Disease"/>
            <person name="Wu L."/>
            <person name="Ma J."/>
        </authorList>
    </citation>
    <scope>NUCLEOTIDE SEQUENCE [LARGE SCALE GENOMIC DNA]</scope>
    <source>
        <strain evidence="3">CCM 8903</strain>
    </source>
</reference>
<evidence type="ECO:0000313" key="3">
    <source>
        <dbReference type="Proteomes" id="UP001597252"/>
    </source>
</evidence>
<dbReference type="Proteomes" id="UP001597252">
    <property type="component" value="Unassembled WGS sequence"/>
</dbReference>
<dbReference type="EMBL" id="JBHTON010000002">
    <property type="protein sequence ID" value="MFD1483780.1"/>
    <property type="molecule type" value="Genomic_DNA"/>
</dbReference>
<name>A0ABW4E5N0_9LACO</name>
<dbReference type="SUPFAM" id="SSF141868">
    <property type="entry name" value="EAL domain-like"/>
    <property type="match status" value="1"/>
</dbReference>
<dbReference type="Pfam" id="PF00563">
    <property type="entry name" value="EAL"/>
    <property type="match status" value="1"/>
</dbReference>
<dbReference type="InterPro" id="IPR001633">
    <property type="entry name" value="EAL_dom"/>
</dbReference>
<dbReference type="InterPro" id="IPR035919">
    <property type="entry name" value="EAL_sf"/>
</dbReference>
<organism evidence="2 3">
    <name type="scientific">Lacticaseibacillus baoqingensis</name>
    <dbReference type="NCBI Taxonomy" id="2486013"/>
    <lineage>
        <taxon>Bacteria</taxon>
        <taxon>Bacillati</taxon>
        <taxon>Bacillota</taxon>
        <taxon>Bacilli</taxon>
        <taxon>Lactobacillales</taxon>
        <taxon>Lactobacillaceae</taxon>
        <taxon>Lacticaseibacillus</taxon>
    </lineage>
</organism>
<dbReference type="PROSITE" id="PS50883">
    <property type="entry name" value="EAL"/>
    <property type="match status" value="1"/>
</dbReference>
<evidence type="ECO:0000259" key="1">
    <source>
        <dbReference type="PROSITE" id="PS50883"/>
    </source>
</evidence>
<gene>
    <name evidence="2" type="ORF">ACFQ5J_00775</name>
</gene>